<feature type="compositionally biased region" description="Low complexity" evidence="1">
    <location>
        <begin position="437"/>
        <end position="478"/>
    </location>
</feature>
<feature type="compositionally biased region" description="Basic and acidic residues" evidence="1">
    <location>
        <begin position="1199"/>
        <end position="1225"/>
    </location>
</feature>
<feature type="compositionally biased region" description="Polar residues" evidence="1">
    <location>
        <begin position="411"/>
        <end position="436"/>
    </location>
</feature>
<feature type="region of interest" description="Disordered" evidence="1">
    <location>
        <begin position="1300"/>
        <end position="1354"/>
    </location>
</feature>
<feature type="domain" description="SprT-like" evidence="2">
    <location>
        <begin position="1451"/>
        <end position="1613"/>
    </location>
</feature>
<dbReference type="SMART" id="SM00731">
    <property type="entry name" value="SprT"/>
    <property type="match status" value="1"/>
</dbReference>
<feature type="compositionally biased region" description="Basic and acidic residues" evidence="1">
    <location>
        <begin position="701"/>
        <end position="731"/>
    </location>
</feature>
<name>A0A8D8Z8L5_9HEMI</name>
<dbReference type="SUPFAM" id="SSF47095">
    <property type="entry name" value="HMG-box"/>
    <property type="match status" value="1"/>
</dbReference>
<feature type="compositionally biased region" description="Low complexity" evidence="1">
    <location>
        <begin position="760"/>
        <end position="771"/>
    </location>
</feature>
<feature type="region of interest" description="Disordered" evidence="1">
    <location>
        <begin position="364"/>
        <end position="489"/>
    </location>
</feature>
<feature type="compositionally biased region" description="Acidic residues" evidence="1">
    <location>
        <begin position="1326"/>
        <end position="1343"/>
    </location>
</feature>
<protein>
    <submittedName>
        <fullName evidence="3">Acidic repeat-containing protein</fullName>
    </submittedName>
</protein>
<evidence type="ECO:0000313" key="3">
    <source>
        <dbReference type="EMBL" id="CAG6741711.1"/>
    </source>
</evidence>
<feature type="region of interest" description="Disordered" evidence="1">
    <location>
        <begin position="1199"/>
        <end position="1230"/>
    </location>
</feature>
<feature type="region of interest" description="Disordered" evidence="1">
    <location>
        <begin position="1"/>
        <end position="84"/>
    </location>
</feature>
<evidence type="ECO:0000259" key="2">
    <source>
        <dbReference type="SMART" id="SM00731"/>
    </source>
</evidence>
<feature type="compositionally biased region" description="Polar residues" evidence="1">
    <location>
        <begin position="627"/>
        <end position="652"/>
    </location>
</feature>
<feature type="compositionally biased region" description="Basic and acidic residues" evidence="1">
    <location>
        <begin position="607"/>
        <end position="617"/>
    </location>
</feature>
<feature type="compositionally biased region" description="Low complexity" evidence="1">
    <location>
        <begin position="1397"/>
        <end position="1407"/>
    </location>
</feature>
<feature type="compositionally biased region" description="Basic and acidic residues" evidence="1">
    <location>
        <begin position="839"/>
        <end position="850"/>
    </location>
</feature>
<feature type="compositionally biased region" description="Basic and acidic residues" evidence="1">
    <location>
        <begin position="1270"/>
        <end position="1279"/>
    </location>
</feature>
<dbReference type="PANTHER" id="PTHR23099:SF0">
    <property type="entry name" value="GERM CELL NUCLEAR ACIDIC PROTEIN"/>
    <property type="match status" value="1"/>
</dbReference>
<dbReference type="EMBL" id="HBUF01428896">
    <property type="protein sequence ID" value="CAG6741711.1"/>
    <property type="molecule type" value="Transcribed_RNA"/>
</dbReference>
<dbReference type="GO" id="GO:0005634">
    <property type="term" value="C:nucleus"/>
    <property type="evidence" value="ECO:0007669"/>
    <property type="project" value="TreeGrafter"/>
</dbReference>
<proteinExistence type="predicted"/>
<feature type="region of interest" description="Disordered" evidence="1">
    <location>
        <begin position="121"/>
        <end position="160"/>
    </location>
</feature>
<accession>A0A8D8Z8L5</accession>
<feature type="region of interest" description="Disordered" evidence="1">
    <location>
        <begin position="287"/>
        <end position="325"/>
    </location>
</feature>
<reference evidence="3" key="1">
    <citation type="submission" date="2021-05" db="EMBL/GenBank/DDBJ databases">
        <authorList>
            <person name="Alioto T."/>
            <person name="Alioto T."/>
            <person name="Gomez Garrido J."/>
        </authorList>
    </citation>
    <scope>NUCLEOTIDE SEQUENCE</scope>
</reference>
<dbReference type="InterPro" id="IPR036910">
    <property type="entry name" value="HMG_box_dom_sf"/>
</dbReference>
<dbReference type="Pfam" id="PF10263">
    <property type="entry name" value="SprT-like"/>
    <property type="match status" value="1"/>
</dbReference>
<dbReference type="Gene3D" id="1.10.30.10">
    <property type="entry name" value="High mobility group box domain"/>
    <property type="match status" value="1"/>
</dbReference>
<feature type="region of interest" description="Disordered" evidence="1">
    <location>
        <begin position="1253"/>
        <end position="1279"/>
    </location>
</feature>
<feature type="region of interest" description="Disordered" evidence="1">
    <location>
        <begin position="206"/>
        <end position="267"/>
    </location>
</feature>
<evidence type="ECO:0000256" key="1">
    <source>
        <dbReference type="SAM" id="MobiDB-lite"/>
    </source>
</evidence>
<dbReference type="CDD" id="cd00084">
    <property type="entry name" value="HMG-box_SF"/>
    <property type="match status" value="1"/>
</dbReference>
<sequence>MDDLSFEINAPKNLKSKQTGSRKKFPELSSKVKNNDKENKKPTKSIKLWDPNEDDIRKFLNKKPTKTSSQLTKSKTVDKLKNGNDGVAKKAVADFSSKKKTIDKVENVNIDKSKKTTVNNVKKEAAVASKTMNTKKDAKSKGTAKSTHSKGYDSSNESYKMSTTYEFSGNSRDESGNLSDDSLVKIFKSKLPTSVKIDRMLTPRVNNLRAMSTGTSTRSDKGDSNPSKSKKLTFDDKDKVSAQPNIKPKALQHPNQKRIIQDTGSSAGGFRNSVGFNVFATPLKTTHTKISTPTESETDGHRGNVGKENGNDREKNHRGKKMNDEYFQSDSKGKKIADIYCASSGTEGKKVTSNLTTKKVPLTCKTNENSDDAFDPGLNKKDTKQRVTRTKALRKEKREDFVNENPAKLSQRGTKSTQRNPLTPLSPAQNSSLFSTISGGRNSGSNISGSRNSSLFSSLSPSPQRKGRSSSLFSTMSMESKESHDSSGSVYVSATDSLMSIDDDLSDVRQTVNKEQLDIHSKQVTENRKTLEDRKTSTSRTNVKNKKWIQSENCESKVMISCNMPTNGAPGELKYCMPFSSEGRKTFGDITRAKDKVSARSNPTNNAKDHSGSKDKFSPFSPKMLRSRNNTSEKSSLFSSITSNESLDPTDNNHLRHAGVTGKQWSSLESRNKNNRRNLSNTETREENKSSSLISGIDKLNMTEDKSNLSEDKSNLCEDRSNRTDNVKTNDIRSTSHRRNNTNLNETRNGERNADNRKPSSIYSSLFSSTSKHADDKPSAGTSQPGVAEIISISSDSSFDIDADLVELEAAKSTRAAAAGVLCKDSRLSDDSNLNGDSKMSEDSKLSENSKIVEDTKFSEDEIEMDGTRNEIGRSTLAKNSHSASIKGHSGNGNSALHSTFGNMNLTTGVKIRKSKHFFNSSDDRFSSISEPSCCVDSSILQKDNRRIKINETIEARDSDVSNGDGSNEVRAKGLYKVNNGRFHDNYKIGNTGNNYGDANSGNLYPKISETIESTEFKTALGNIDGEIAYKTRETHPNSDGNKIKHHQSHSDNSSWVESSIYPKLDGMKESSNLKTGLSNRNDDGKNGNVNIYPKLGGIIESTNFKTGHLNSNSLNRGAEIDRITIEDKRHPKLPLTVSESTDLTKVKDLRKAKDLTNAKDIIGSKSGGNNVLDDLFDKSKVFNGEQWVSKRETEASFQFKEPKLKDNDTKKNGEHDRGDPRADIDLSSWGNNSRGDVKIKVDRYSLSFNFNKLIGPKPETTSTEQLSSDVKHSSDVNKRKSFNRDLRKSIEIKRSIVISSDSDEDSDDQIRVVSKGKRKQRIFDSSDDEEESVGERSEDAEEVPAGPKGTRKLLHGLTSEFNEILKINKKATAKPVPNTPKAAPPVRSLDKKPKAPTKVTPVPNTPLRTDKISKNNRLTFLSSLSVIVPDSYIPHPEAAVYKTKFKSKKEELTRRLFHLYNKEVFGDRLPSDMPLEWNGRMRTTSGFCYNKRTRSLDPTKPDVRSARIALSKKILDTPDRLRDTLIHELCHAASWLIDGMRDGHGPNWKKWTLYAMQRFPELPPIKRCHDYKIDTKYVYRCSQCDYEFGRHSKSLNVERKVCGYCHGKFILITNTRQGPTEQATKRPPTQFAMFVKENYARVKQDNVGVKHGDVMKLLSQKFAQTKLKDG</sequence>
<feature type="compositionally biased region" description="Basic and acidic residues" evidence="1">
    <location>
        <begin position="75"/>
        <end position="84"/>
    </location>
</feature>
<dbReference type="PANTHER" id="PTHR23099">
    <property type="entry name" value="TRANSCRIPTIONAL REGULATOR"/>
    <property type="match status" value="1"/>
</dbReference>
<feature type="region of interest" description="Disordered" evidence="1">
    <location>
        <begin position="1035"/>
        <end position="1056"/>
    </location>
</feature>
<dbReference type="InterPro" id="IPR006640">
    <property type="entry name" value="SprT-like_domain"/>
</dbReference>
<feature type="compositionally biased region" description="Polar residues" evidence="1">
    <location>
        <begin position="1260"/>
        <end position="1269"/>
    </location>
</feature>
<feature type="region of interest" description="Disordered" evidence="1">
    <location>
        <begin position="827"/>
        <end position="850"/>
    </location>
</feature>
<feature type="region of interest" description="Disordered" evidence="1">
    <location>
        <begin position="590"/>
        <end position="784"/>
    </location>
</feature>
<organism evidence="3">
    <name type="scientific">Cacopsylla melanoneura</name>
    <dbReference type="NCBI Taxonomy" id="428564"/>
    <lineage>
        <taxon>Eukaryota</taxon>
        <taxon>Metazoa</taxon>
        <taxon>Ecdysozoa</taxon>
        <taxon>Arthropoda</taxon>
        <taxon>Hexapoda</taxon>
        <taxon>Insecta</taxon>
        <taxon>Pterygota</taxon>
        <taxon>Neoptera</taxon>
        <taxon>Paraneoptera</taxon>
        <taxon>Hemiptera</taxon>
        <taxon>Sternorrhyncha</taxon>
        <taxon>Psylloidea</taxon>
        <taxon>Psyllidae</taxon>
        <taxon>Psyllinae</taxon>
        <taxon>Cacopsylla</taxon>
    </lineage>
</organism>
<feature type="compositionally biased region" description="Basic and acidic residues" evidence="1">
    <location>
        <begin position="748"/>
        <end position="758"/>
    </location>
</feature>
<feature type="compositionally biased region" description="Basic residues" evidence="1">
    <location>
        <begin position="386"/>
        <end position="395"/>
    </location>
</feature>
<dbReference type="GO" id="GO:0006974">
    <property type="term" value="P:DNA damage response"/>
    <property type="evidence" value="ECO:0007669"/>
    <property type="project" value="UniProtKB-ARBA"/>
</dbReference>
<feature type="region of interest" description="Disordered" evidence="1">
    <location>
        <begin position="1375"/>
        <end position="1411"/>
    </location>
</feature>